<dbReference type="RefSeq" id="XP_014669606.1">
    <property type="nucleotide sequence ID" value="XM_014814120.1"/>
</dbReference>
<name>A0ABM1EBN5_PRICU</name>
<evidence type="ECO:0000313" key="2">
    <source>
        <dbReference type="Proteomes" id="UP000695022"/>
    </source>
</evidence>
<sequence>MKLLAESGKERDIMKEVDDLVEKMAHLREQLRDLTHSNDQQKRVFATKQQKMSKMAIKHRQQIEALQYQLEEHKKTLEEHARRCKENDVLTLKFTEEKMNVDQALAIQKKSHEKVLAKYMQQYHELIAAVKQYHNTLLDAITS</sequence>
<keyword evidence="1" id="KW-0175">Coiled coil</keyword>
<dbReference type="Proteomes" id="UP000695022">
    <property type="component" value="Unplaced"/>
</dbReference>
<reference evidence="3" key="1">
    <citation type="submission" date="2025-08" db="UniProtKB">
        <authorList>
            <consortium name="RefSeq"/>
        </authorList>
    </citation>
    <scope>IDENTIFICATION</scope>
</reference>
<organism evidence="2 3">
    <name type="scientific">Priapulus caudatus</name>
    <name type="common">Priapulid worm</name>
    <dbReference type="NCBI Taxonomy" id="37621"/>
    <lineage>
        <taxon>Eukaryota</taxon>
        <taxon>Metazoa</taxon>
        <taxon>Ecdysozoa</taxon>
        <taxon>Scalidophora</taxon>
        <taxon>Priapulida</taxon>
        <taxon>Priapulimorpha</taxon>
        <taxon>Priapulimorphida</taxon>
        <taxon>Priapulidae</taxon>
        <taxon>Priapulus</taxon>
    </lineage>
</organism>
<evidence type="ECO:0000313" key="3">
    <source>
        <dbReference type="RefSeq" id="XP_014669606.1"/>
    </source>
</evidence>
<gene>
    <name evidence="3" type="primary">LOC106810687</name>
</gene>
<protein>
    <submittedName>
        <fullName evidence="3">Uncharacterized protein LOC106810687 isoform X2</fullName>
    </submittedName>
</protein>
<keyword evidence="2" id="KW-1185">Reference proteome</keyword>
<proteinExistence type="predicted"/>
<dbReference type="GeneID" id="106810687"/>
<accession>A0ABM1EBN5</accession>
<evidence type="ECO:0000256" key="1">
    <source>
        <dbReference type="SAM" id="Coils"/>
    </source>
</evidence>
<feature type="coiled-coil region" evidence="1">
    <location>
        <begin position="10"/>
        <end position="83"/>
    </location>
</feature>